<keyword evidence="2" id="KW-0732">Signal</keyword>
<evidence type="ECO:0000256" key="2">
    <source>
        <dbReference type="SAM" id="SignalP"/>
    </source>
</evidence>
<keyword evidence="4" id="KW-1185">Reference proteome</keyword>
<feature type="chain" id="PRO_5018192888" evidence="2">
    <location>
        <begin position="20"/>
        <end position="935"/>
    </location>
</feature>
<proteinExistence type="predicted"/>
<feature type="compositionally biased region" description="Acidic residues" evidence="1">
    <location>
        <begin position="607"/>
        <end position="623"/>
    </location>
</feature>
<accession>A0A3N4HEE6</accession>
<evidence type="ECO:0000313" key="4">
    <source>
        <dbReference type="Proteomes" id="UP000275078"/>
    </source>
</evidence>
<gene>
    <name evidence="3" type="ORF">BJ508DRAFT_315492</name>
</gene>
<sequence>MLFPTSALLALALASRAFAAPVAQLVIPGITDPASVAASRSHDSLTVNLQSYEQVDEFQRSSETETDTVFEPRSLALPGSSELDVEKVETGGLQIAEPEILLPSNSLEPVREIDEENLFVGGDEHHLWDGPNALVRAINAKLAHAASLAGIGAGGSVPVGIPIAGKVELPRFESGDVADDGETTGRVFPIDQEVIGAAVVPLPGQKPTVAAPEAGSLGHTVGSPRAPQPVLPVPEGHVDTVSQTQFQVVPAASPTVAAPLESDPSIGAVPLQSEPSSSAEAEPSLVPTLSHEDIDYINSKAGQVFTFIDVDAPHVGLGPYIDPPIQVILPEGDYEESVFDSVPKTMEERVQGYTTIPFSIPSHVPIAPGSGGYASGAPVHTGLTIPSHVPIAPASGGYASGAPTHTGLTIPSHVPIAPGSGGYASGAPPRPMPAPIPISGLPYGPSGIVDFGGDFGYSNGYNPIIRPLPTTLVTSTRGLLTVPSGVHIAPGSGGYLSGAPVHTGLTIPSRVPIAPGSGGYASGAPLHPKVPYQPFDPLLVPGYAAVPPLQPYPAQIPPSSTRSYPWISLPTSDLPPRGPGIGGVVFPTYDPAEDSDDEASPSSTSPFDDDSDSDSDWDEDNEEEPFKSLFKDFSPDVYEKFQSFMNDEDDDDVEVEDEADEEGEYDPENEPDPRYIDKDGIIKSPNFPTGYPAAWVTKTPTGDLVHGMATYTTDGTLQFGNGTLYTDPEYDHTPQAVLDYHKQPVVTKADLRLKELDAQRRRYMGLPEAEERAPEPNGFGKGYEPGPVTMANGRVYWPQPSPYLPVPVGEGYEVDTSALGAKRVVDARLSGKNVEAGAVEAGLVTPSVTMANMGWGEPDVELAFDTQATDTADLTTKLGGALSWFEEPSGGEVEENIVVPETRGRKGPKYYIPRKVMRELKVAVLGAIDGVLGHY</sequence>
<dbReference type="Proteomes" id="UP000275078">
    <property type="component" value="Unassembled WGS sequence"/>
</dbReference>
<protein>
    <submittedName>
        <fullName evidence="3">Uncharacterized protein</fullName>
    </submittedName>
</protein>
<feature type="region of interest" description="Disordered" evidence="1">
    <location>
        <begin position="644"/>
        <end position="676"/>
    </location>
</feature>
<dbReference type="EMBL" id="ML119917">
    <property type="protein sequence ID" value="RPA71566.1"/>
    <property type="molecule type" value="Genomic_DNA"/>
</dbReference>
<organism evidence="3 4">
    <name type="scientific">Ascobolus immersus RN42</name>
    <dbReference type="NCBI Taxonomy" id="1160509"/>
    <lineage>
        <taxon>Eukaryota</taxon>
        <taxon>Fungi</taxon>
        <taxon>Dikarya</taxon>
        <taxon>Ascomycota</taxon>
        <taxon>Pezizomycotina</taxon>
        <taxon>Pezizomycetes</taxon>
        <taxon>Pezizales</taxon>
        <taxon>Ascobolaceae</taxon>
        <taxon>Ascobolus</taxon>
    </lineage>
</organism>
<dbReference type="AlphaFoldDB" id="A0A3N4HEE6"/>
<reference evidence="3 4" key="1">
    <citation type="journal article" date="2018" name="Nat. Ecol. Evol.">
        <title>Pezizomycetes genomes reveal the molecular basis of ectomycorrhizal truffle lifestyle.</title>
        <authorList>
            <person name="Murat C."/>
            <person name="Payen T."/>
            <person name="Noel B."/>
            <person name="Kuo A."/>
            <person name="Morin E."/>
            <person name="Chen J."/>
            <person name="Kohler A."/>
            <person name="Krizsan K."/>
            <person name="Balestrini R."/>
            <person name="Da Silva C."/>
            <person name="Montanini B."/>
            <person name="Hainaut M."/>
            <person name="Levati E."/>
            <person name="Barry K.W."/>
            <person name="Belfiori B."/>
            <person name="Cichocki N."/>
            <person name="Clum A."/>
            <person name="Dockter R.B."/>
            <person name="Fauchery L."/>
            <person name="Guy J."/>
            <person name="Iotti M."/>
            <person name="Le Tacon F."/>
            <person name="Lindquist E.A."/>
            <person name="Lipzen A."/>
            <person name="Malagnac F."/>
            <person name="Mello A."/>
            <person name="Molinier V."/>
            <person name="Miyauchi S."/>
            <person name="Poulain J."/>
            <person name="Riccioni C."/>
            <person name="Rubini A."/>
            <person name="Sitrit Y."/>
            <person name="Splivallo R."/>
            <person name="Traeger S."/>
            <person name="Wang M."/>
            <person name="Zifcakova L."/>
            <person name="Wipf D."/>
            <person name="Zambonelli A."/>
            <person name="Paolocci F."/>
            <person name="Nowrousian M."/>
            <person name="Ottonello S."/>
            <person name="Baldrian P."/>
            <person name="Spatafora J.W."/>
            <person name="Henrissat B."/>
            <person name="Nagy L.G."/>
            <person name="Aury J.M."/>
            <person name="Wincker P."/>
            <person name="Grigoriev I.V."/>
            <person name="Bonfante P."/>
            <person name="Martin F.M."/>
        </authorList>
    </citation>
    <scope>NUCLEOTIDE SEQUENCE [LARGE SCALE GENOMIC DNA]</scope>
    <source>
        <strain evidence="3 4">RN42</strain>
    </source>
</reference>
<feature type="signal peptide" evidence="2">
    <location>
        <begin position="1"/>
        <end position="19"/>
    </location>
</feature>
<feature type="region of interest" description="Disordered" evidence="1">
    <location>
        <begin position="567"/>
        <end position="629"/>
    </location>
</feature>
<feature type="compositionally biased region" description="Acidic residues" evidence="1">
    <location>
        <begin position="646"/>
        <end position="670"/>
    </location>
</feature>
<feature type="compositionally biased region" description="Low complexity" evidence="1">
    <location>
        <begin position="273"/>
        <end position="284"/>
    </location>
</feature>
<evidence type="ECO:0000256" key="1">
    <source>
        <dbReference type="SAM" id="MobiDB-lite"/>
    </source>
</evidence>
<feature type="region of interest" description="Disordered" evidence="1">
    <location>
        <begin position="257"/>
        <end position="286"/>
    </location>
</feature>
<name>A0A3N4HEE6_ASCIM</name>
<evidence type="ECO:0000313" key="3">
    <source>
        <dbReference type="EMBL" id="RPA71566.1"/>
    </source>
</evidence>